<feature type="transmembrane region" description="Helical" evidence="6">
    <location>
        <begin position="212"/>
        <end position="230"/>
    </location>
</feature>
<dbReference type="HOGENOM" id="CLU_033863_21_3_0"/>
<proteinExistence type="predicted"/>
<dbReference type="eggNOG" id="COG0697">
    <property type="taxonomic scope" value="Bacteria"/>
</dbReference>
<keyword evidence="4 6" id="KW-1133">Transmembrane helix</keyword>
<dbReference type="KEGG" id="tai:Taci_0401"/>
<feature type="transmembrane region" description="Helical" evidence="6">
    <location>
        <begin position="242"/>
        <end position="261"/>
    </location>
</feature>
<dbReference type="AlphaFoldDB" id="D1B8N5"/>
<evidence type="ECO:0000256" key="5">
    <source>
        <dbReference type="ARBA" id="ARBA00023136"/>
    </source>
</evidence>
<evidence type="ECO:0000259" key="7">
    <source>
        <dbReference type="Pfam" id="PF00892"/>
    </source>
</evidence>
<dbReference type="InterPro" id="IPR051258">
    <property type="entry name" value="Diverse_Substrate_Transporter"/>
</dbReference>
<dbReference type="Pfam" id="PF00892">
    <property type="entry name" value="EamA"/>
    <property type="match status" value="2"/>
</dbReference>
<dbReference type="RefSeq" id="WP_012869154.1">
    <property type="nucleotide sequence ID" value="NC_013522.1"/>
</dbReference>
<dbReference type="SUPFAM" id="SSF103481">
    <property type="entry name" value="Multidrug resistance efflux transporter EmrE"/>
    <property type="match status" value="2"/>
</dbReference>
<evidence type="ECO:0000256" key="2">
    <source>
        <dbReference type="ARBA" id="ARBA00022475"/>
    </source>
</evidence>
<dbReference type="InterPro" id="IPR000620">
    <property type="entry name" value="EamA_dom"/>
</dbReference>
<keyword evidence="5 6" id="KW-0472">Membrane</keyword>
<keyword evidence="3 6" id="KW-0812">Transmembrane</keyword>
<feature type="transmembrane region" description="Helical" evidence="6">
    <location>
        <begin position="267"/>
        <end position="283"/>
    </location>
</feature>
<evidence type="ECO:0000313" key="8">
    <source>
        <dbReference type="EMBL" id="ACZ18638.1"/>
    </source>
</evidence>
<dbReference type="EnsemblBacteria" id="ACZ18638">
    <property type="protein sequence ID" value="ACZ18638"/>
    <property type="gene ID" value="Taci_0401"/>
</dbReference>
<evidence type="ECO:0000256" key="3">
    <source>
        <dbReference type="ARBA" id="ARBA00022692"/>
    </source>
</evidence>
<feature type="transmembrane region" description="Helical" evidence="6">
    <location>
        <begin position="100"/>
        <end position="118"/>
    </location>
</feature>
<dbReference type="PANTHER" id="PTHR42920:SF5">
    <property type="entry name" value="EAMA DOMAIN-CONTAINING PROTEIN"/>
    <property type="match status" value="1"/>
</dbReference>
<dbReference type="Proteomes" id="UP000002030">
    <property type="component" value="Chromosome"/>
</dbReference>
<keyword evidence="9" id="KW-1185">Reference proteome</keyword>
<feature type="domain" description="EamA" evidence="7">
    <location>
        <begin position="14"/>
        <end position="142"/>
    </location>
</feature>
<keyword evidence="2" id="KW-1003">Cell membrane</keyword>
<gene>
    <name evidence="8" type="ordered locus">Taci_0401</name>
</gene>
<feature type="transmembrane region" description="Helical" evidence="6">
    <location>
        <begin position="180"/>
        <end position="200"/>
    </location>
</feature>
<feature type="transmembrane region" description="Helical" evidence="6">
    <location>
        <begin position="75"/>
        <end position="94"/>
    </location>
</feature>
<dbReference type="PATRIC" id="fig|525903.6.peg.406"/>
<dbReference type="GO" id="GO:0005886">
    <property type="term" value="C:plasma membrane"/>
    <property type="evidence" value="ECO:0007669"/>
    <property type="project" value="UniProtKB-SubCell"/>
</dbReference>
<dbReference type="STRING" id="525903.Taci_0401"/>
<feature type="transmembrane region" description="Helical" evidence="6">
    <location>
        <begin position="9"/>
        <end position="31"/>
    </location>
</feature>
<dbReference type="InterPro" id="IPR037185">
    <property type="entry name" value="EmrE-like"/>
</dbReference>
<name>D1B8N5_THEAS</name>
<evidence type="ECO:0000256" key="1">
    <source>
        <dbReference type="ARBA" id="ARBA00004651"/>
    </source>
</evidence>
<protein>
    <recommendedName>
        <fullName evidence="7">EamA domain-containing protein</fullName>
    </recommendedName>
</protein>
<evidence type="ECO:0000256" key="4">
    <source>
        <dbReference type="ARBA" id="ARBA00022989"/>
    </source>
</evidence>
<dbReference type="OrthoDB" id="9804865at2"/>
<dbReference type="EMBL" id="CP001818">
    <property type="protein sequence ID" value="ACZ18638.1"/>
    <property type="molecule type" value="Genomic_DNA"/>
</dbReference>
<evidence type="ECO:0000313" key="9">
    <source>
        <dbReference type="Proteomes" id="UP000002030"/>
    </source>
</evidence>
<sequence length="300" mass="32357">MNKGISRRAVLLADGAILMAAAFWGVGFAVLKDTLDYLPPFTVLVVRFLIGGLMLGLVFLRHFRGLSRTSLKDGLITGILLFCAFSLQTVGLMWTTAGKQAFLTATYVVLAPLVSWGISRVFPGLRAMVASLTCLTGIWALSSADAVVLNRGDVMTLMSAFFYACHLIAVDRFTKRTDPVALAAMQMVVLGLISLPFAAFEAPSFHMPLRGWMSLLYMILFSTVGAFTIQNVAQKYTSPTHAALLLSTEAVFGAVSGVMILGERFTLQMVLGGSLVMFAILLVEMPWPKALSSQGEATDP</sequence>
<evidence type="ECO:0000256" key="6">
    <source>
        <dbReference type="SAM" id="Phobius"/>
    </source>
</evidence>
<comment type="subcellular location">
    <subcellularLocation>
        <location evidence="1">Cell membrane</location>
        <topology evidence="1">Multi-pass membrane protein</topology>
    </subcellularLocation>
</comment>
<feature type="transmembrane region" description="Helical" evidence="6">
    <location>
        <begin position="37"/>
        <end position="63"/>
    </location>
</feature>
<accession>D1B8N5</accession>
<feature type="domain" description="EamA" evidence="7">
    <location>
        <begin position="151"/>
        <end position="283"/>
    </location>
</feature>
<reference evidence="8 9" key="1">
    <citation type="journal article" date="2009" name="Stand. Genomic Sci.">
        <title>Complete genome sequence of Thermanaerovibrio acidaminovorans type strain (Su883).</title>
        <authorList>
            <person name="Chovatia M."/>
            <person name="Sikorski J."/>
            <person name="Schroder M."/>
            <person name="Lapidus A."/>
            <person name="Nolan M."/>
            <person name="Tice H."/>
            <person name="Glavina Del Rio T."/>
            <person name="Copeland A."/>
            <person name="Cheng J.F."/>
            <person name="Lucas S."/>
            <person name="Chen F."/>
            <person name="Bruce D."/>
            <person name="Goodwin L."/>
            <person name="Pitluck S."/>
            <person name="Ivanova N."/>
            <person name="Mavromatis K."/>
            <person name="Ovchinnikova G."/>
            <person name="Pati A."/>
            <person name="Chen A."/>
            <person name="Palaniappan K."/>
            <person name="Land M."/>
            <person name="Hauser L."/>
            <person name="Chang Y.J."/>
            <person name="Jeffries C.D."/>
            <person name="Chain P."/>
            <person name="Saunders E."/>
            <person name="Detter J.C."/>
            <person name="Brettin T."/>
            <person name="Rohde M."/>
            <person name="Goker M."/>
            <person name="Spring S."/>
            <person name="Bristow J."/>
            <person name="Markowitz V."/>
            <person name="Hugenholtz P."/>
            <person name="Kyrpides N.C."/>
            <person name="Klenk H.P."/>
            <person name="Eisen J.A."/>
        </authorList>
    </citation>
    <scope>NUCLEOTIDE SEQUENCE [LARGE SCALE GENOMIC DNA]</scope>
    <source>
        <strain evidence="9">ATCC 49978 / DSM 6589 / Su883</strain>
    </source>
</reference>
<dbReference type="PANTHER" id="PTHR42920">
    <property type="entry name" value="OS03G0707200 PROTEIN-RELATED"/>
    <property type="match status" value="1"/>
</dbReference>
<organism evidence="8 9">
    <name type="scientific">Thermanaerovibrio acidaminovorans (strain ATCC 49978 / DSM 6589 / Su883)</name>
    <name type="common">Selenomonas acidaminovorans</name>
    <dbReference type="NCBI Taxonomy" id="525903"/>
    <lineage>
        <taxon>Bacteria</taxon>
        <taxon>Thermotogati</taxon>
        <taxon>Synergistota</taxon>
        <taxon>Synergistia</taxon>
        <taxon>Synergistales</taxon>
        <taxon>Synergistaceae</taxon>
        <taxon>Thermanaerovibrio</taxon>
    </lineage>
</organism>